<dbReference type="AlphaFoldDB" id="A0A7C8N2F6"/>
<name>A0A7C8N2F6_ORBOL</name>
<dbReference type="EMBL" id="WIQW01000166">
    <property type="protein sequence ID" value="KAF3078714.1"/>
    <property type="molecule type" value="Genomic_DNA"/>
</dbReference>
<evidence type="ECO:0000313" key="2">
    <source>
        <dbReference type="Proteomes" id="UP000475325"/>
    </source>
</evidence>
<comment type="caution">
    <text evidence="1">The sequence shown here is derived from an EMBL/GenBank/DDBJ whole genome shotgun (WGS) entry which is preliminary data.</text>
</comment>
<proteinExistence type="predicted"/>
<sequence length="127" mass="14886">MSLKNDAFPASAAFDSIAAALKDETEKKDAIKKVSPHPSTYTYIYTCTYMCRYILNLNKILMIVTYAGWSCLLFHFEERCGSDRLLVHRSQANRSRWQGRGPIRWESRQFVLLFPPPRKLRNTYQFK</sequence>
<organism evidence="1 2">
    <name type="scientific">Orbilia oligospora</name>
    <name type="common">Nematode-trapping fungus</name>
    <name type="synonym">Arthrobotrys oligospora</name>
    <dbReference type="NCBI Taxonomy" id="2813651"/>
    <lineage>
        <taxon>Eukaryota</taxon>
        <taxon>Fungi</taxon>
        <taxon>Dikarya</taxon>
        <taxon>Ascomycota</taxon>
        <taxon>Pezizomycotina</taxon>
        <taxon>Orbiliomycetes</taxon>
        <taxon>Orbiliales</taxon>
        <taxon>Orbiliaceae</taxon>
        <taxon>Orbilia</taxon>
    </lineage>
</organism>
<reference evidence="1 2" key="1">
    <citation type="submission" date="2019-06" db="EMBL/GenBank/DDBJ databases">
        <authorList>
            <person name="Palmer J.M."/>
        </authorList>
    </citation>
    <scope>NUCLEOTIDE SEQUENCE [LARGE SCALE GENOMIC DNA]</scope>
    <source>
        <strain evidence="1 2">TWF102</strain>
    </source>
</reference>
<gene>
    <name evidence="1" type="ORF">TWF102_003260</name>
</gene>
<dbReference type="Proteomes" id="UP000475325">
    <property type="component" value="Unassembled WGS sequence"/>
</dbReference>
<protein>
    <submittedName>
        <fullName evidence="1">Uncharacterized protein</fullName>
    </submittedName>
</protein>
<evidence type="ECO:0000313" key="1">
    <source>
        <dbReference type="EMBL" id="KAF3078714.1"/>
    </source>
</evidence>
<accession>A0A7C8N2F6</accession>